<evidence type="ECO:0000313" key="3">
    <source>
        <dbReference type="Proteomes" id="UP000540412"/>
    </source>
</evidence>
<comment type="caution">
    <text evidence="2">The sequence shown here is derived from an EMBL/GenBank/DDBJ whole genome shotgun (WGS) entry which is preliminary data.</text>
</comment>
<reference evidence="2 3" key="1">
    <citation type="submission" date="2020-08" db="EMBL/GenBank/DDBJ databases">
        <title>Sequencing the genomes of 1000 actinobacteria strains.</title>
        <authorList>
            <person name="Klenk H.-P."/>
        </authorList>
    </citation>
    <scope>NUCLEOTIDE SEQUENCE [LARGE SCALE GENOMIC DNA]</scope>
    <source>
        <strain evidence="2 3">DSM 43582</strain>
    </source>
</reference>
<proteinExistence type="predicted"/>
<dbReference type="AlphaFoldDB" id="A0A7W9P843"/>
<dbReference type="EMBL" id="JACHIT010000001">
    <property type="protein sequence ID" value="MBB5911244.1"/>
    <property type="molecule type" value="Genomic_DNA"/>
</dbReference>
<keyword evidence="1" id="KW-0812">Transmembrane</keyword>
<keyword evidence="1" id="KW-0472">Membrane</keyword>
<accession>A0A7W9P843</accession>
<protein>
    <submittedName>
        <fullName evidence="2">Uncharacterized protein</fullName>
    </submittedName>
</protein>
<gene>
    <name evidence="2" type="ORF">BJY24_000111</name>
</gene>
<feature type="transmembrane region" description="Helical" evidence="1">
    <location>
        <begin position="12"/>
        <end position="28"/>
    </location>
</feature>
<organism evidence="2 3">
    <name type="scientific">Nocardia transvalensis</name>
    <dbReference type="NCBI Taxonomy" id="37333"/>
    <lineage>
        <taxon>Bacteria</taxon>
        <taxon>Bacillati</taxon>
        <taxon>Actinomycetota</taxon>
        <taxon>Actinomycetes</taxon>
        <taxon>Mycobacteriales</taxon>
        <taxon>Nocardiaceae</taxon>
        <taxon>Nocardia</taxon>
    </lineage>
</organism>
<sequence length="34" mass="4076">MLWVWEGVRYVAAYGGTGLVIAFWYWMFKRIGTF</sequence>
<dbReference type="Proteomes" id="UP000540412">
    <property type="component" value="Unassembled WGS sequence"/>
</dbReference>
<evidence type="ECO:0000313" key="2">
    <source>
        <dbReference type="EMBL" id="MBB5911244.1"/>
    </source>
</evidence>
<keyword evidence="1" id="KW-1133">Transmembrane helix</keyword>
<name>A0A7W9P843_9NOCA</name>
<evidence type="ECO:0000256" key="1">
    <source>
        <dbReference type="SAM" id="Phobius"/>
    </source>
</evidence>
<keyword evidence="3" id="KW-1185">Reference proteome</keyword>